<name>A0ABP9PNL4_9BACT</name>
<gene>
    <name evidence="1" type="ORF">GCM10023213_43680</name>
</gene>
<dbReference type="Proteomes" id="UP001499852">
    <property type="component" value="Unassembled WGS sequence"/>
</dbReference>
<keyword evidence="2" id="KW-1185">Reference proteome</keyword>
<comment type="caution">
    <text evidence="1">The sequence shown here is derived from an EMBL/GenBank/DDBJ whole genome shotgun (WGS) entry which is preliminary data.</text>
</comment>
<evidence type="ECO:0000313" key="2">
    <source>
        <dbReference type="Proteomes" id="UP001499852"/>
    </source>
</evidence>
<accession>A0ABP9PNL4</accession>
<proteinExistence type="predicted"/>
<sequence>MAQGLFTVGFTVAEVLSIQAKAKQMLLEGKTLMSWGDSGSNASKQFPMTVKETLDECVHALRVLAPNTYERRRRITTSHIRRIAP</sequence>
<organism evidence="1 2">
    <name type="scientific">Prosthecobacter algae</name>
    <dbReference type="NCBI Taxonomy" id="1144682"/>
    <lineage>
        <taxon>Bacteria</taxon>
        <taxon>Pseudomonadati</taxon>
        <taxon>Verrucomicrobiota</taxon>
        <taxon>Verrucomicrobiia</taxon>
        <taxon>Verrucomicrobiales</taxon>
        <taxon>Verrucomicrobiaceae</taxon>
        <taxon>Prosthecobacter</taxon>
    </lineage>
</organism>
<dbReference type="RefSeq" id="WP_345738542.1">
    <property type="nucleotide sequence ID" value="NZ_BAABIA010000011.1"/>
</dbReference>
<reference evidence="2" key="1">
    <citation type="journal article" date="2019" name="Int. J. Syst. Evol. Microbiol.">
        <title>The Global Catalogue of Microorganisms (GCM) 10K type strain sequencing project: providing services to taxonomists for standard genome sequencing and annotation.</title>
        <authorList>
            <consortium name="The Broad Institute Genomics Platform"/>
            <consortium name="The Broad Institute Genome Sequencing Center for Infectious Disease"/>
            <person name="Wu L."/>
            <person name="Ma J."/>
        </authorList>
    </citation>
    <scope>NUCLEOTIDE SEQUENCE [LARGE SCALE GENOMIC DNA]</scope>
    <source>
        <strain evidence="2">JCM 18053</strain>
    </source>
</reference>
<evidence type="ECO:0000313" key="1">
    <source>
        <dbReference type="EMBL" id="GAA5148080.1"/>
    </source>
</evidence>
<protein>
    <submittedName>
        <fullName evidence="1">Uncharacterized protein</fullName>
    </submittedName>
</protein>
<dbReference type="EMBL" id="BAABIA010000011">
    <property type="protein sequence ID" value="GAA5148080.1"/>
    <property type="molecule type" value="Genomic_DNA"/>
</dbReference>